<dbReference type="Proteomes" id="UP000284702">
    <property type="component" value="Unassembled WGS sequence"/>
</dbReference>
<reference evidence="1" key="1">
    <citation type="submission" date="2018-07" db="EMBL/GenBank/DDBJ databases">
        <title>Annotation of Aphanomyces astaci genome assembly.</title>
        <authorList>
            <person name="Studholme D.J."/>
        </authorList>
    </citation>
    <scope>NUCLEOTIDE SEQUENCE [LARGE SCALE GENOMIC DNA]</scope>
    <source>
        <strain evidence="1">Pc</strain>
    </source>
</reference>
<keyword evidence="2" id="KW-1185">Reference proteome</keyword>
<name>A0A425CU64_APHAT</name>
<proteinExistence type="predicted"/>
<dbReference type="AlphaFoldDB" id="A0A425CU64"/>
<protein>
    <submittedName>
        <fullName evidence="1">Uncharacterized protein</fullName>
    </submittedName>
</protein>
<comment type="caution">
    <text evidence="1">The sequence shown here is derived from an EMBL/GenBank/DDBJ whole genome shotgun (WGS) entry which is preliminary data.</text>
</comment>
<dbReference type="EMBL" id="MZMZ02003814">
    <property type="protein sequence ID" value="RQM20593.1"/>
    <property type="molecule type" value="Genomic_DNA"/>
</dbReference>
<evidence type="ECO:0000313" key="1">
    <source>
        <dbReference type="EMBL" id="RQM20593.1"/>
    </source>
</evidence>
<accession>A0A425CU64</accession>
<gene>
    <name evidence="1" type="ORF">B5M09_010404</name>
</gene>
<organism evidence="1 2">
    <name type="scientific">Aphanomyces astaci</name>
    <name type="common">Crayfish plague agent</name>
    <dbReference type="NCBI Taxonomy" id="112090"/>
    <lineage>
        <taxon>Eukaryota</taxon>
        <taxon>Sar</taxon>
        <taxon>Stramenopiles</taxon>
        <taxon>Oomycota</taxon>
        <taxon>Saprolegniomycetes</taxon>
        <taxon>Saprolegniales</taxon>
        <taxon>Verrucalvaceae</taxon>
        <taxon>Aphanomyces</taxon>
    </lineage>
</organism>
<evidence type="ECO:0000313" key="2">
    <source>
        <dbReference type="Proteomes" id="UP000284702"/>
    </source>
</evidence>
<sequence length="68" mass="7760">MTQCGRRHEGVKVADISVGLLALLKEPNLRPLIGSGWDRKEMAQDAQHRRNLLLRKQLKILTWGSKMP</sequence>